<dbReference type="SUPFAM" id="SSF55931">
    <property type="entry name" value="Glutamine synthetase/guanido kinase"/>
    <property type="match status" value="1"/>
</dbReference>
<name>W3WVQ7_PESFW</name>
<evidence type="ECO:0000256" key="5">
    <source>
        <dbReference type="ARBA" id="ARBA00022840"/>
    </source>
</evidence>
<evidence type="ECO:0000256" key="3">
    <source>
        <dbReference type="ARBA" id="ARBA00022598"/>
    </source>
</evidence>
<dbReference type="Gene3D" id="3.10.20.70">
    <property type="entry name" value="Glutamine synthetase, N-terminal domain"/>
    <property type="match status" value="1"/>
</dbReference>
<evidence type="ECO:0000259" key="8">
    <source>
        <dbReference type="PROSITE" id="PS51987"/>
    </source>
</evidence>
<dbReference type="InterPro" id="IPR014746">
    <property type="entry name" value="Gln_synth/guanido_kin_cat_dom"/>
</dbReference>
<dbReference type="InterPro" id="IPR036651">
    <property type="entry name" value="Gln_synt_N_sf"/>
</dbReference>
<dbReference type="GO" id="GO:0005524">
    <property type="term" value="F:ATP binding"/>
    <property type="evidence" value="ECO:0007669"/>
    <property type="project" value="UniProtKB-KW"/>
</dbReference>
<dbReference type="RefSeq" id="XP_007837577.1">
    <property type="nucleotide sequence ID" value="XM_007839386.1"/>
</dbReference>
<dbReference type="OMA" id="CNPGQHE"/>
<evidence type="ECO:0000256" key="4">
    <source>
        <dbReference type="ARBA" id="ARBA00022741"/>
    </source>
</evidence>
<gene>
    <name evidence="9" type="ORF">PFICI_10805</name>
</gene>
<sequence length="487" mass="54139">MQSTEHRAVDSEQVTITNIAQQLDQDDKVKVGGIDCDGVIRGKIMSKEKFLSSLEDGFGMSSAIFAWDMHDVLYTQKNSIANEKGGHGDFIAEIDLSSYRRLPFESNIPFFLLRFKIDNVPVFADGRSIARSTTLTLANKGMRGLAGVELEFMNFQTPGQDGYESLGQRPNLASFLDANAPRALRPITGGMFGYSVSRPLMTKDYFHSIYDVAKELGCPIEGWHTESGPGVYEAALAVSSSERMADNVSIFKFLTKALGVQYNVTPCFMAKPLHGMPGSSGHIHISLTDLDGTNLFARKDKDESAPFDDVAHLSDIGRQFLAGLIDALPDIMPMVAPNVNSYKRLVENFWAPITLSWGLEDRESSIRVIAPPTCKPGATRFEIRIPGADLHPHYALSAILRAGLRGIEREMNIYLPPLSQMPGGQKPDKLPNTLELALARFQAPNSVAREIMGNEFVDYYAITREHELRAWREAVTDWEFVRYIEHV</sequence>
<dbReference type="GeneID" id="19275818"/>
<dbReference type="PANTHER" id="PTHR43785:SF12">
    <property type="entry name" value="TYPE-1 GLUTAMINE SYNTHETASE 2"/>
    <property type="match status" value="1"/>
</dbReference>
<evidence type="ECO:0000313" key="10">
    <source>
        <dbReference type="Proteomes" id="UP000030651"/>
    </source>
</evidence>
<dbReference type="HOGENOM" id="CLU_017290_0_1_1"/>
<dbReference type="FunFam" id="3.30.590.10:FF:000005">
    <property type="entry name" value="Probable glutamine synthetase"/>
    <property type="match status" value="1"/>
</dbReference>
<dbReference type="STRING" id="1229662.W3WVQ7"/>
<accession>W3WVQ7</accession>
<evidence type="ECO:0000256" key="7">
    <source>
        <dbReference type="RuleBase" id="RU000384"/>
    </source>
</evidence>
<evidence type="ECO:0000256" key="6">
    <source>
        <dbReference type="PROSITE-ProRule" id="PRU01331"/>
    </source>
</evidence>
<keyword evidence="4" id="KW-0547">Nucleotide-binding</keyword>
<dbReference type="eggNOG" id="KOG0683">
    <property type="taxonomic scope" value="Eukaryota"/>
</dbReference>
<protein>
    <recommendedName>
        <fullName evidence="2">Glutamine synthetase</fullName>
    </recommendedName>
</protein>
<dbReference type="OrthoDB" id="77835at2759"/>
<keyword evidence="10" id="KW-1185">Reference proteome</keyword>
<reference evidence="10" key="1">
    <citation type="journal article" date="2015" name="BMC Genomics">
        <title>Genomic and transcriptomic analysis of the endophytic fungus Pestalotiopsis fici reveals its lifestyle and high potential for synthesis of natural products.</title>
        <authorList>
            <person name="Wang X."/>
            <person name="Zhang X."/>
            <person name="Liu L."/>
            <person name="Xiang M."/>
            <person name="Wang W."/>
            <person name="Sun X."/>
            <person name="Che Y."/>
            <person name="Guo L."/>
            <person name="Liu G."/>
            <person name="Guo L."/>
            <person name="Wang C."/>
            <person name="Yin W.B."/>
            <person name="Stadler M."/>
            <person name="Zhang X."/>
            <person name="Liu X."/>
        </authorList>
    </citation>
    <scope>NUCLEOTIDE SEQUENCE [LARGE SCALE GENOMIC DNA]</scope>
    <source>
        <strain evidence="10">W106-1 / CGMCC3.15140</strain>
    </source>
</reference>
<dbReference type="Gene3D" id="3.30.590.10">
    <property type="entry name" value="Glutamine synthetase/guanido kinase, catalytic domain"/>
    <property type="match status" value="1"/>
</dbReference>
<dbReference type="InParanoid" id="W3WVQ7"/>
<evidence type="ECO:0000256" key="2">
    <source>
        <dbReference type="ARBA" id="ARBA00021364"/>
    </source>
</evidence>
<dbReference type="InterPro" id="IPR008146">
    <property type="entry name" value="Gln_synth_cat_dom"/>
</dbReference>
<evidence type="ECO:0000256" key="1">
    <source>
        <dbReference type="ARBA" id="ARBA00009897"/>
    </source>
</evidence>
<dbReference type="AlphaFoldDB" id="W3WVQ7"/>
<keyword evidence="3" id="KW-0436">Ligase</keyword>
<dbReference type="SMART" id="SM01230">
    <property type="entry name" value="Gln-synt_C"/>
    <property type="match status" value="1"/>
</dbReference>
<dbReference type="Pfam" id="PF00120">
    <property type="entry name" value="Gln-synt_C"/>
    <property type="match status" value="1"/>
</dbReference>
<dbReference type="GO" id="GO:0006542">
    <property type="term" value="P:glutamine biosynthetic process"/>
    <property type="evidence" value="ECO:0007669"/>
    <property type="project" value="InterPro"/>
</dbReference>
<keyword evidence="5" id="KW-0067">ATP-binding</keyword>
<comment type="similarity">
    <text evidence="1 6 7">Belongs to the glutamine synthetase family.</text>
</comment>
<dbReference type="Proteomes" id="UP000030651">
    <property type="component" value="Unassembled WGS sequence"/>
</dbReference>
<dbReference type="EMBL" id="KI912116">
    <property type="protein sequence ID" value="ETS76931.1"/>
    <property type="molecule type" value="Genomic_DNA"/>
</dbReference>
<organism evidence="9 10">
    <name type="scientific">Pestalotiopsis fici (strain W106-1 / CGMCC3.15140)</name>
    <dbReference type="NCBI Taxonomy" id="1229662"/>
    <lineage>
        <taxon>Eukaryota</taxon>
        <taxon>Fungi</taxon>
        <taxon>Dikarya</taxon>
        <taxon>Ascomycota</taxon>
        <taxon>Pezizomycotina</taxon>
        <taxon>Sordariomycetes</taxon>
        <taxon>Xylariomycetidae</taxon>
        <taxon>Amphisphaeriales</taxon>
        <taxon>Sporocadaceae</taxon>
        <taxon>Pestalotiopsis</taxon>
    </lineage>
</organism>
<dbReference type="GO" id="GO:0006576">
    <property type="term" value="P:biogenic amine metabolic process"/>
    <property type="evidence" value="ECO:0007669"/>
    <property type="project" value="UniProtKB-ARBA"/>
</dbReference>
<proteinExistence type="inferred from homology"/>
<dbReference type="PROSITE" id="PS51987">
    <property type="entry name" value="GS_CATALYTIC"/>
    <property type="match status" value="1"/>
</dbReference>
<dbReference type="GO" id="GO:0004356">
    <property type="term" value="F:glutamine synthetase activity"/>
    <property type="evidence" value="ECO:0007669"/>
    <property type="project" value="InterPro"/>
</dbReference>
<dbReference type="KEGG" id="pfy:PFICI_10805"/>
<dbReference type="PANTHER" id="PTHR43785">
    <property type="entry name" value="GAMMA-GLUTAMYLPUTRESCINE SYNTHETASE"/>
    <property type="match status" value="1"/>
</dbReference>
<evidence type="ECO:0000313" key="9">
    <source>
        <dbReference type="EMBL" id="ETS76931.1"/>
    </source>
</evidence>
<feature type="domain" description="GS catalytic" evidence="8">
    <location>
        <begin position="126"/>
        <end position="487"/>
    </location>
</feature>